<dbReference type="InterPro" id="IPR036390">
    <property type="entry name" value="WH_DNA-bd_sf"/>
</dbReference>
<dbReference type="InterPro" id="IPR000847">
    <property type="entry name" value="LysR_HTH_N"/>
</dbReference>
<dbReference type="PRINTS" id="PR00039">
    <property type="entry name" value="HTHLYSR"/>
</dbReference>
<organism evidence="6 7">
    <name type="scientific">Noviherbaspirillum cavernae</name>
    <dbReference type="NCBI Taxonomy" id="2320862"/>
    <lineage>
        <taxon>Bacteria</taxon>
        <taxon>Pseudomonadati</taxon>
        <taxon>Pseudomonadota</taxon>
        <taxon>Betaproteobacteria</taxon>
        <taxon>Burkholderiales</taxon>
        <taxon>Oxalobacteraceae</taxon>
        <taxon>Noviherbaspirillum</taxon>
    </lineage>
</organism>
<dbReference type="SUPFAM" id="SSF46785">
    <property type="entry name" value="Winged helix' DNA-binding domain"/>
    <property type="match status" value="1"/>
</dbReference>
<dbReference type="Gene3D" id="1.10.10.10">
    <property type="entry name" value="Winged helix-like DNA-binding domain superfamily/Winged helix DNA-binding domain"/>
    <property type="match status" value="1"/>
</dbReference>
<dbReference type="FunFam" id="1.10.10.10:FF:000001">
    <property type="entry name" value="LysR family transcriptional regulator"/>
    <property type="match status" value="1"/>
</dbReference>
<keyword evidence="2" id="KW-0805">Transcription regulation</keyword>
<dbReference type="PANTHER" id="PTHR30126">
    <property type="entry name" value="HTH-TYPE TRANSCRIPTIONAL REGULATOR"/>
    <property type="match status" value="1"/>
</dbReference>
<evidence type="ECO:0000256" key="1">
    <source>
        <dbReference type="ARBA" id="ARBA00009437"/>
    </source>
</evidence>
<dbReference type="OrthoDB" id="6113677at2"/>
<dbReference type="AlphaFoldDB" id="A0A418WXQ1"/>
<keyword evidence="3" id="KW-0238">DNA-binding</keyword>
<dbReference type="Pfam" id="PF00126">
    <property type="entry name" value="HTH_1"/>
    <property type="match status" value="1"/>
</dbReference>
<dbReference type="EMBL" id="QYUN01000002">
    <property type="protein sequence ID" value="RJG05014.1"/>
    <property type="molecule type" value="Genomic_DNA"/>
</dbReference>
<evidence type="ECO:0000313" key="7">
    <source>
        <dbReference type="Proteomes" id="UP000285190"/>
    </source>
</evidence>
<keyword evidence="4" id="KW-0804">Transcription</keyword>
<evidence type="ECO:0000259" key="5">
    <source>
        <dbReference type="PROSITE" id="PS50931"/>
    </source>
</evidence>
<feature type="domain" description="HTH lysR-type" evidence="5">
    <location>
        <begin position="7"/>
        <end position="64"/>
    </location>
</feature>
<comment type="caution">
    <text evidence="6">The sequence shown here is derived from an EMBL/GenBank/DDBJ whole genome shotgun (WGS) entry which is preliminary data.</text>
</comment>
<dbReference type="InterPro" id="IPR036388">
    <property type="entry name" value="WH-like_DNA-bd_sf"/>
</dbReference>
<name>A0A418WXQ1_9BURK</name>
<dbReference type="SUPFAM" id="SSF53850">
    <property type="entry name" value="Periplasmic binding protein-like II"/>
    <property type="match status" value="1"/>
</dbReference>
<protein>
    <submittedName>
        <fullName evidence="6">LysR family transcriptional regulator</fullName>
    </submittedName>
</protein>
<keyword evidence="7" id="KW-1185">Reference proteome</keyword>
<evidence type="ECO:0000256" key="2">
    <source>
        <dbReference type="ARBA" id="ARBA00023015"/>
    </source>
</evidence>
<dbReference type="GO" id="GO:0003700">
    <property type="term" value="F:DNA-binding transcription factor activity"/>
    <property type="evidence" value="ECO:0007669"/>
    <property type="project" value="InterPro"/>
</dbReference>
<reference evidence="6 7" key="1">
    <citation type="submission" date="2018-09" db="EMBL/GenBank/DDBJ databases">
        <authorList>
            <person name="Zhu H."/>
        </authorList>
    </citation>
    <scope>NUCLEOTIDE SEQUENCE [LARGE SCALE GENOMIC DNA]</scope>
    <source>
        <strain evidence="6 7">K2R10-39</strain>
    </source>
</reference>
<gene>
    <name evidence="6" type="ORF">D3870_02380</name>
</gene>
<proteinExistence type="inferred from homology"/>
<dbReference type="Proteomes" id="UP000285190">
    <property type="component" value="Unassembled WGS sequence"/>
</dbReference>
<sequence length="320" mass="35874">MKDVATLDIRALRIFEVVAASGSLSTAAAQLQITQSAVSQAVTQIEQILGTKVLDRSRRPFKLTAAGVALSRRARQIVDDMDRLIAQVHEADMANRPKIRVGMIDSFAAMVGPAIMKKVSVNASQVLLWSGLAHSHAQSLLNRHVDLIVTSDLLEDMDGLVRRPLFTEPFLVVLPKCRQEQFEDADLGKLVQEMQLVRFSARSHFGAMIERYLRRRGMSAPHYLEIDTSDVVMAMIAADLGWTITTPLCLLQGRVYMKDVVAIPLPGAALTRTIYQISREDEYEEMAEHFYQTSRRVLEQDVFPEMKAHVPWLGAKVYLN</sequence>
<evidence type="ECO:0000256" key="4">
    <source>
        <dbReference type="ARBA" id="ARBA00023163"/>
    </source>
</evidence>
<dbReference type="InterPro" id="IPR005119">
    <property type="entry name" value="LysR_subst-bd"/>
</dbReference>
<accession>A0A418WXQ1</accession>
<comment type="similarity">
    <text evidence="1">Belongs to the LysR transcriptional regulatory family.</text>
</comment>
<dbReference type="PROSITE" id="PS50931">
    <property type="entry name" value="HTH_LYSR"/>
    <property type="match status" value="1"/>
</dbReference>
<dbReference type="PANTHER" id="PTHR30126:SF40">
    <property type="entry name" value="HTH-TYPE TRANSCRIPTIONAL REGULATOR GLTR"/>
    <property type="match status" value="1"/>
</dbReference>
<evidence type="ECO:0000256" key="3">
    <source>
        <dbReference type="ARBA" id="ARBA00023125"/>
    </source>
</evidence>
<dbReference type="Pfam" id="PF03466">
    <property type="entry name" value="LysR_substrate"/>
    <property type="match status" value="1"/>
</dbReference>
<dbReference type="GO" id="GO:0000976">
    <property type="term" value="F:transcription cis-regulatory region binding"/>
    <property type="evidence" value="ECO:0007669"/>
    <property type="project" value="TreeGrafter"/>
</dbReference>
<dbReference type="Gene3D" id="3.40.190.10">
    <property type="entry name" value="Periplasmic binding protein-like II"/>
    <property type="match status" value="2"/>
</dbReference>
<dbReference type="RefSeq" id="WP_119736358.1">
    <property type="nucleotide sequence ID" value="NZ_QYUN01000002.1"/>
</dbReference>
<dbReference type="CDD" id="cd05466">
    <property type="entry name" value="PBP2_LTTR_substrate"/>
    <property type="match status" value="1"/>
</dbReference>
<evidence type="ECO:0000313" key="6">
    <source>
        <dbReference type="EMBL" id="RJG05014.1"/>
    </source>
</evidence>